<feature type="coiled-coil region" evidence="1">
    <location>
        <begin position="138"/>
        <end position="199"/>
    </location>
</feature>
<evidence type="ECO:0000256" key="2">
    <source>
        <dbReference type="SAM" id="MobiDB-lite"/>
    </source>
</evidence>
<evidence type="ECO:0000259" key="3">
    <source>
        <dbReference type="Pfam" id="PF20155"/>
    </source>
</evidence>
<evidence type="ECO:0000313" key="4">
    <source>
        <dbReference type="EMBL" id="UUN95943.1"/>
    </source>
</evidence>
<protein>
    <submittedName>
        <fullName evidence="4">Tape measure protein</fullName>
    </submittedName>
</protein>
<name>A0A9E7P7N5_ACIBZ</name>
<evidence type="ECO:0000256" key="1">
    <source>
        <dbReference type="SAM" id="Coils"/>
    </source>
</evidence>
<organism evidence="4 5">
    <name type="scientific">Acinetobacter bereziniae</name>
    <name type="common">Acinetobacter genomosp. 10</name>
    <dbReference type="NCBI Taxonomy" id="106648"/>
    <lineage>
        <taxon>Bacteria</taxon>
        <taxon>Pseudomonadati</taxon>
        <taxon>Pseudomonadota</taxon>
        <taxon>Gammaproteobacteria</taxon>
        <taxon>Moraxellales</taxon>
        <taxon>Moraxellaceae</taxon>
        <taxon>Acinetobacter</taxon>
    </lineage>
</organism>
<feature type="region of interest" description="Disordered" evidence="2">
    <location>
        <begin position="1108"/>
        <end position="1139"/>
    </location>
</feature>
<dbReference type="NCBIfam" id="TIGR02675">
    <property type="entry name" value="tape_meas_nterm"/>
    <property type="match status" value="1"/>
</dbReference>
<feature type="compositionally biased region" description="Polar residues" evidence="2">
    <location>
        <begin position="1123"/>
        <end position="1135"/>
    </location>
</feature>
<dbReference type="Pfam" id="PF20155">
    <property type="entry name" value="TMP_3"/>
    <property type="match status" value="1"/>
</dbReference>
<dbReference type="EMBL" id="CP092085">
    <property type="protein sequence ID" value="UUN95943.1"/>
    <property type="molecule type" value="Genomic_DNA"/>
</dbReference>
<dbReference type="RefSeq" id="WP_228288676.1">
    <property type="nucleotide sequence ID" value="NZ_CP066121.1"/>
</dbReference>
<gene>
    <name evidence="4" type="ORF">I9054_011150</name>
</gene>
<dbReference type="InterPro" id="IPR013491">
    <property type="entry name" value="Tape_meas_N"/>
</dbReference>
<keyword evidence="1" id="KW-0175">Coiled coil</keyword>
<sequence>MSSIFKTIKDEADKLKNTSELTGEEVGKIVPDDLKPKAESAKSAVSEVTKATSDLDKQASETTTKVSDLADELKQTGKEASTVSKDMIEIVPKSTIEMADALTSNLNKATTTIKDAGSNAKTTADNFADFGKVSEKALGVLKTDLDQAKQKLQTLSSTNATPQDILKAQSEVDKLENEVDQVEKAFKEFKEASVKANQELANTQSASEKAKLGFANLKSAVGVLAGGLAALGLGLTAKEFIQTSDATQQMAARLKNATASTEEYNLVQARLLELANATYRPLSEAQEVYLATAGTMKSLGYNTEEILSATESLSLSFTHNATRADQAQSAQDALAKSMAKGSVDADAWMSIITGADNVVSDMAKSTGKSEAEIRKLGASGKASLSDFVNALIQSRDHNLELANAMENSTADAMQKVRNNLTALIGSMNEQYNISSRLAEMIGNLGNNLDWIAVLFDDVMSAVEAVSAQFDELDPSTINSFKDAIESAYSAVKELAQGGMDLAKVIWDILSTSINNTLSVFSSFTGEVSEAGEQVSFLTRVGQGLSITFGFLQDGIAAIRIVLNLLAGNFYAVASAANSVLAAITWGDVSKQFSVNADAMLKKSKEYYAQADKDAMNFKSQGLKQMDEAAKTQAQRDQDKVNSAKESLDRINILEKEAATQSRLNAEQRNQLQSDLAIARTNNEVNEIRRITEELSKLDESDKAIAVNRVQYDKERINSAQIWAEGLIQANNGVLSEQIKNEVAAKGFGIAMDESGKITVTALGDARKAVEDNAKATELAKERAKQAEKDYQDFVSQNAAKKIQLEQQIAQSKVNGDLTALKSAQDSLTQINAKEEELNLERQKRSLGLKQNLDEESGATKRAYTEASEVATRLGINLDKVTGRISESFSSSGRDVDGFGKKLELAGITGTNATNAIYLAWKEWLETAKSQVEIDFAMSKLKEFEAQGVFSTKQVEMGTQAIRQVMQKLPDDMNPVEQAFERLGIKTKEQLKLAAQSALADFNTIQSSGQATAESLRQAYERTIQAAVASGDQAVIAQTKAKAASLGLSVQIEDTGKATVQSYEEMDRAAQSHASTVSSSVTSAYREMGAIAREEAQNSIDAWNQALEAKSTAESKERSERNKTSQATTSTHYTKSNVRDELKNMGYDNAQAEKIAQGIFGSALARDQTAMQKNMGAGGLTNVTNMLYAELRKKGLTGYDGSRYIEQALQQFRDGSAQATLNTIKPKVYADSSNETSKALASGSGTGKTVQYNLNFNGKTLSLSGDASQEAIFNDLLRQLETINKSS</sequence>
<accession>A0A9E7P7N5</accession>
<reference evidence="4" key="1">
    <citation type="submission" date="2022-02" db="EMBL/GenBank/DDBJ databases">
        <title>Characterization of Tn125 harboring carbapenem-resistant Acinetobacter bereziniae clinical isolates.</title>
        <authorList>
            <person name="Wong N.-K."/>
            <person name="Pan Q."/>
        </authorList>
    </citation>
    <scope>NUCLEOTIDE SEQUENCE</scope>
    <source>
        <strain evidence="4">GD03393</strain>
    </source>
</reference>
<proteinExistence type="predicted"/>
<feature type="domain" description="Tape measure protein N-terminal" evidence="3">
    <location>
        <begin position="238"/>
        <end position="429"/>
    </location>
</feature>
<feature type="compositionally biased region" description="Basic and acidic residues" evidence="2">
    <location>
        <begin position="1110"/>
        <end position="1122"/>
    </location>
</feature>
<evidence type="ECO:0000313" key="5">
    <source>
        <dbReference type="Proteomes" id="UP000644140"/>
    </source>
</evidence>
<dbReference type="Proteomes" id="UP000644140">
    <property type="component" value="Chromosome"/>
</dbReference>
<feature type="region of interest" description="Disordered" evidence="2">
    <location>
        <begin position="33"/>
        <end position="66"/>
    </location>
</feature>